<proteinExistence type="predicted"/>
<dbReference type="EMBL" id="JAYMYQ010000009">
    <property type="protein sequence ID" value="KAK7314044.1"/>
    <property type="molecule type" value="Genomic_DNA"/>
</dbReference>
<dbReference type="Proteomes" id="UP001367508">
    <property type="component" value="Unassembled WGS sequence"/>
</dbReference>
<feature type="region of interest" description="Disordered" evidence="2">
    <location>
        <begin position="205"/>
        <end position="228"/>
    </location>
</feature>
<sequence>MIQLPSSIVMLPELGFMCVSNCEGLQLSSELGKGKKMVSKSSNMEYLILSYCNISDDFLPIGLTLFANVRHLNLSGNYFTALHTCIKECHLLRNLKLDDCRFLREIRGIPEKLETLSITTEGPQKDYTMVQSIPILTSSQPPPAEVEKGLTSQPTLLVERPRKDVEGETSERLPEDDELHRTAVQNDPSIIEICIKGDDIELEAKSSCELESEESSSNSTDSDSDDPFNWVDKKLFTSGKETTSLGESSGDASLSPIRAAIDTLELLMCKDLSEVSSDPATQSQLDHFLDLLISSSYPKVTAEVKEALAEFRRKAFASFQEFQATIESVNKLKNFEKQKVRIQKETSAGKNKRKDLKNSIKKASLTIRAENSRRKELESEIANIRKQLETKEMDLEKLVLNVKNQEAELSTYLKNRSSLDEQARALLKETDGLLAASRGVEYEGEAAKVKQNMLKSTWSTDLPSLLNKIKNKIFGL</sequence>
<feature type="region of interest" description="Disordered" evidence="2">
    <location>
        <begin position="138"/>
        <end position="182"/>
    </location>
</feature>
<dbReference type="SUPFAM" id="SSF52047">
    <property type="entry name" value="RNI-like"/>
    <property type="match status" value="1"/>
</dbReference>
<comment type="caution">
    <text evidence="3">The sequence shown here is derived from an EMBL/GenBank/DDBJ whole genome shotgun (WGS) entry which is preliminary data.</text>
</comment>
<protein>
    <submittedName>
        <fullName evidence="3">Uncharacterized protein</fullName>
    </submittedName>
</protein>
<feature type="coiled-coil region" evidence="1">
    <location>
        <begin position="360"/>
        <end position="422"/>
    </location>
</feature>
<name>A0AAN9PY32_CANGL</name>
<dbReference type="Gene3D" id="3.80.10.10">
    <property type="entry name" value="Ribonuclease Inhibitor"/>
    <property type="match status" value="1"/>
</dbReference>
<accession>A0AAN9PY32</accession>
<evidence type="ECO:0000313" key="3">
    <source>
        <dbReference type="EMBL" id="KAK7314044.1"/>
    </source>
</evidence>
<keyword evidence="1" id="KW-0175">Coiled coil</keyword>
<gene>
    <name evidence="3" type="ORF">VNO77_39252</name>
</gene>
<keyword evidence="4" id="KW-1185">Reference proteome</keyword>
<evidence type="ECO:0000256" key="2">
    <source>
        <dbReference type="SAM" id="MobiDB-lite"/>
    </source>
</evidence>
<evidence type="ECO:0000313" key="4">
    <source>
        <dbReference type="Proteomes" id="UP001367508"/>
    </source>
</evidence>
<dbReference type="AlphaFoldDB" id="A0AAN9PY32"/>
<feature type="compositionally biased region" description="Basic and acidic residues" evidence="2">
    <location>
        <begin position="159"/>
        <end position="181"/>
    </location>
</feature>
<organism evidence="3 4">
    <name type="scientific">Canavalia gladiata</name>
    <name type="common">Sword bean</name>
    <name type="synonym">Dolichos gladiatus</name>
    <dbReference type="NCBI Taxonomy" id="3824"/>
    <lineage>
        <taxon>Eukaryota</taxon>
        <taxon>Viridiplantae</taxon>
        <taxon>Streptophyta</taxon>
        <taxon>Embryophyta</taxon>
        <taxon>Tracheophyta</taxon>
        <taxon>Spermatophyta</taxon>
        <taxon>Magnoliopsida</taxon>
        <taxon>eudicotyledons</taxon>
        <taxon>Gunneridae</taxon>
        <taxon>Pentapetalae</taxon>
        <taxon>rosids</taxon>
        <taxon>fabids</taxon>
        <taxon>Fabales</taxon>
        <taxon>Fabaceae</taxon>
        <taxon>Papilionoideae</taxon>
        <taxon>50 kb inversion clade</taxon>
        <taxon>NPAAA clade</taxon>
        <taxon>indigoferoid/millettioid clade</taxon>
        <taxon>Phaseoleae</taxon>
        <taxon>Canavalia</taxon>
    </lineage>
</organism>
<dbReference type="InterPro" id="IPR032675">
    <property type="entry name" value="LRR_dom_sf"/>
</dbReference>
<evidence type="ECO:0000256" key="1">
    <source>
        <dbReference type="SAM" id="Coils"/>
    </source>
</evidence>
<reference evidence="3 4" key="1">
    <citation type="submission" date="2024-01" db="EMBL/GenBank/DDBJ databases">
        <title>The genomes of 5 underutilized Papilionoideae crops provide insights into root nodulation and disease resistanc.</title>
        <authorList>
            <person name="Jiang F."/>
        </authorList>
    </citation>
    <scope>NUCLEOTIDE SEQUENCE [LARGE SCALE GENOMIC DNA]</scope>
    <source>
        <strain evidence="3">LVBAO_FW01</strain>
        <tissue evidence="3">Leaves</tissue>
    </source>
</reference>